<dbReference type="InterPro" id="IPR044580">
    <property type="entry name" value="MTAN"/>
</dbReference>
<evidence type="ECO:0000313" key="2">
    <source>
        <dbReference type="RefSeq" id="XP_039131246.1"/>
    </source>
</evidence>
<dbReference type="Gene3D" id="3.40.50.1580">
    <property type="entry name" value="Nucleoside phosphorylase domain"/>
    <property type="match status" value="1"/>
</dbReference>
<dbReference type="GO" id="GO:0008930">
    <property type="term" value="F:methylthioadenosine nucleosidase activity"/>
    <property type="evidence" value="ECO:0007669"/>
    <property type="project" value="InterPro"/>
</dbReference>
<dbReference type="PANTHER" id="PTHR46994:SF1">
    <property type="entry name" value="5'-METHYLTHIOADENOSINE NUCLEOSIDASE"/>
    <property type="match status" value="1"/>
</dbReference>
<reference evidence="2" key="1">
    <citation type="submission" date="2025-08" db="UniProtKB">
        <authorList>
            <consortium name="RefSeq"/>
        </authorList>
    </citation>
    <scope>IDENTIFICATION</scope>
</reference>
<protein>
    <submittedName>
        <fullName evidence="2">5'-methylthioadenosine/S-adenosylhomocysteine nucleosidase-like</fullName>
    </submittedName>
</protein>
<dbReference type="RefSeq" id="XP_039131246.1">
    <property type="nucleotide sequence ID" value="XM_039275312.1"/>
</dbReference>
<dbReference type="GeneID" id="120267641"/>
<organism evidence="1 2">
    <name type="scientific">Dioscorea cayennensis subsp. rotundata</name>
    <name type="common">White Guinea yam</name>
    <name type="synonym">Dioscorea rotundata</name>
    <dbReference type="NCBI Taxonomy" id="55577"/>
    <lineage>
        <taxon>Eukaryota</taxon>
        <taxon>Viridiplantae</taxon>
        <taxon>Streptophyta</taxon>
        <taxon>Embryophyta</taxon>
        <taxon>Tracheophyta</taxon>
        <taxon>Spermatophyta</taxon>
        <taxon>Magnoliopsida</taxon>
        <taxon>Liliopsida</taxon>
        <taxon>Dioscoreales</taxon>
        <taxon>Dioscoreaceae</taxon>
        <taxon>Dioscorea</taxon>
    </lineage>
</organism>
<dbReference type="Proteomes" id="UP001515500">
    <property type="component" value="Chromosome 8"/>
</dbReference>
<gene>
    <name evidence="2" type="primary">LOC120267641</name>
</gene>
<accession>A0AB40BUV8</accession>
<name>A0AB40BUV8_DIOCR</name>
<keyword evidence="1" id="KW-1185">Reference proteome</keyword>
<dbReference type="AlphaFoldDB" id="A0AB40BUV8"/>
<sequence length="113" mass="12624">MKAKGACVGDIYLASDVAFHDGRILIHVFDTYGVGARRTCFTPNLIKELNLKVGKLSNGNSLEMTPQDETAILANDAIVKDMEENSWIQIKRVEDEEDTQSFSLRVIKPKNIL</sequence>
<evidence type="ECO:0000313" key="1">
    <source>
        <dbReference type="Proteomes" id="UP001515500"/>
    </source>
</evidence>
<dbReference type="GO" id="GO:0009116">
    <property type="term" value="P:nucleoside metabolic process"/>
    <property type="evidence" value="ECO:0007669"/>
    <property type="project" value="InterPro"/>
</dbReference>
<dbReference type="InterPro" id="IPR035994">
    <property type="entry name" value="Nucleoside_phosphorylase_sf"/>
</dbReference>
<dbReference type="PANTHER" id="PTHR46994">
    <property type="entry name" value="5'-METHYLTHIOADENOSINE/S-ADENOSYLHOMOCYSTEINE NUCLEOSIDASE 1"/>
    <property type="match status" value="1"/>
</dbReference>
<dbReference type="GO" id="GO:0019509">
    <property type="term" value="P:L-methionine salvage from methylthioadenosine"/>
    <property type="evidence" value="ECO:0007669"/>
    <property type="project" value="InterPro"/>
</dbReference>
<proteinExistence type="predicted"/>